<dbReference type="Gene3D" id="1.25.40.20">
    <property type="entry name" value="Ankyrin repeat-containing domain"/>
    <property type="match status" value="1"/>
</dbReference>
<organism evidence="4 5">
    <name type="scientific">Aspergillus novoparasiticus</name>
    <dbReference type="NCBI Taxonomy" id="986946"/>
    <lineage>
        <taxon>Eukaryota</taxon>
        <taxon>Fungi</taxon>
        <taxon>Dikarya</taxon>
        <taxon>Ascomycota</taxon>
        <taxon>Pezizomycotina</taxon>
        <taxon>Eurotiomycetes</taxon>
        <taxon>Eurotiomycetidae</taxon>
        <taxon>Eurotiales</taxon>
        <taxon>Aspergillaceae</taxon>
        <taxon>Aspergillus</taxon>
        <taxon>Aspergillus subgen. Circumdati</taxon>
    </lineage>
</organism>
<evidence type="ECO:0000256" key="3">
    <source>
        <dbReference type="PROSITE-ProRule" id="PRU00023"/>
    </source>
</evidence>
<dbReference type="Pfam" id="PF12796">
    <property type="entry name" value="Ank_2"/>
    <property type="match status" value="2"/>
</dbReference>
<dbReference type="AlphaFoldDB" id="A0A5N6F5C2"/>
<sequence>MATPACVPLELLYHITDYLDPKDLISLLFAFPEFANLLAYRRLSVTDKHQRTVLHLLADPEVGPDDPELRDMIVTHLIQYRAIPVNIRDIYGYTPLWIAADRGNEEMVKLLLETKDLQPDIASLSGVLPLGQAASRENEAIVKRLLAHSGVNPICEHSPDGKQVVLAPLATAAMGGRVAMVKLMLEHVPREQLEPAAAMAFKYAANFKHKDVMEVIINSVGNVNFQIEKGQSVLLYTYSRFYRGIAKQLLMKDGIDAGCKDNIGRTLLSIAVDREDTEMVKLLLARQDVEVVFKGSNGWTNLALCASNVYHPTNQQAVDFAAEFATNPTPLEWAIASKQIAMVKFLFEATQTKDLVKGNLARLFIEGNQERLCNQDKDMICVLIDTFDNTNHMGDLYGRAALDYADDAERVELAELLSEKGYQIDTSRRPLSDVCSGR</sequence>
<evidence type="ECO:0000256" key="1">
    <source>
        <dbReference type="ARBA" id="ARBA00022737"/>
    </source>
</evidence>
<feature type="repeat" description="ANK" evidence="3">
    <location>
        <begin position="91"/>
        <end position="113"/>
    </location>
</feature>
<dbReference type="PROSITE" id="PS50297">
    <property type="entry name" value="ANK_REP_REGION"/>
    <property type="match status" value="1"/>
</dbReference>
<keyword evidence="2 3" id="KW-0040">ANK repeat</keyword>
<dbReference type="SUPFAM" id="SSF48403">
    <property type="entry name" value="Ankyrin repeat"/>
    <property type="match status" value="1"/>
</dbReference>
<keyword evidence="1" id="KW-0677">Repeat</keyword>
<accession>A0A5N6F5C2</accession>
<name>A0A5N6F5C2_9EURO</name>
<evidence type="ECO:0000256" key="2">
    <source>
        <dbReference type="ARBA" id="ARBA00023043"/>
    </source>
</evidence>
<reference evidence="4 5" key="1">
    <citation type="submission" date="2019-04" db="EMBL/GenBank/DDBJ databases">
        <title>Fungal friends and foes A comparative genomics study of 23 Aspergillus species from section Flavi.</title>
        <authorList>
            <consortium name="DOE Joint Genome Institute"/>
            <person name="Kjaerbolling I."/>
            <person name="Vesth T.C."/>
            <person name="Frisvad J.C."/>
            <person name="Nybo J.L."/>
            <person name="Theobald S."/>
            <person name="Kildgaard S."/>
            <person name="Petersen T.I."/>
            <person name="Kuo A."/>
            <person name="Sato A."/>
            <person name="Lyhne E.K."/>
            <person name="Kogle M.E."/>
            <person name="Wiebenga A."/>
            <person name="Kun R.S."/>
            <person name="Lubbers R.J."/>
            <person name="Makela M.R."/>
            <person name="Barry K."/>
            <person name="Chovatia M."/>
            <person name="Clum A."/>
            <person name="Daum C."/>
            <person name="Haridas S."/>
            <person name="He G."/>
            <person name="LaButti K."/>
            <person name="Lipzen A."/>
            <person name="Mondo S."/>
            <person name="Pangilinan J."/>
            <person name="Riley R."/>
            <person name="Salamov A."/>
            <person name="Simmons B.A."/>
            <person name="Magnuson J.K."/>
            <person name="Henrissat B."/>
            <person name="Mortensen U.H."/>
            <person name="Larsen T.O."/>
            <person name="De vries R.P."/>
            <person name="Grigoriev I.V."/>
            <person name="Machida M."/>
            <person name="Baker S.E."/>
            <person name="Andersen M.R."/>
        </authorList>
    </citation>
    <scope>NUCLEOTIDE SEQUENCE [LARGE SCALE GENOMIC DNA]</scope>
    <source>
        <strain evidence="4 5">CBS 126849</strain>
    </source>
</reference>
<dbReference type="InterPro" id="IPR002110">
    <property type="entry name" value="Ankyrin_rpt"/>
</dbReference>
<keyword evidence="5" id="KW-1185">Reference proteome</keyword>
<evidence type="ECO:0000313" key="4">
    <source>
        <dbReference type="EMBL" id="KAB8225042.1"/>
    </source>
</evidence>
<gene>
    <name evidence="4" type="ORF">BDV33DRAFT_198888</name>
</gene>
<dbReference type="SMART" id="SM00248">
    <property type="entry name" value="ANK"/>
    <property type="match status" value="7"/>
</dbReference>
<dbReference type="PANTHER" id="PTHR24198">
    <property type="entry name" value="ANKYRIN REPEAT AND PROTEIN KINASE DOMAIN-CONTAINING PROTEIN"/>
    <property type="match status" value="1"/>
</dbReference>
<dbReference type="PANTHER" id="PTHR24198:SF165">
    <property type="entry name" value="ANKYRIN REPEAT-CONTAINING PROTEIN-RELATED"/>
    <property type="match status" value="1"/>
</dbReference>
<protein>
    <submittedName>
        <fullName evidence="4">Ankyrin repeat-containing domain protein</fullName>
    </submittedName>
</protein>
<dbReference type="Proteomes" id="UP000326799">
    <property type="component" value="Unassembled WGS sequence"/>
</dbReference>
<evidence type="ECO:0000313" key="5">
    <source>
        <dbReference type="Proteomes" id="UP000326799"/>
    </source>
</evidence>
<dbReference type="EMBL" id="ML733396">
    <property type="protein sequence ID" value="KAB8225042.1"/>
    <property type="molecule type" value="Genomic_DNA"/>
</dbReference>
<dbReference type="InterPro" id="IPR036770">
    <property type="entry name" value="Ankyrin_rpt-contain_sf"/>
</dbReference>
<dbReference type="PROSITE" id="PS50088">
    <property type="entry name" value="ANK_REPEAT"/>
    <property type="match status" value="1"/>
</dbReference>
<proteinExistence type="predicted"/>